<keyword evidence="3" id="KW-1185">Reference proteome</keyword>
<sequence>MTDFDKQVSQALRASGWTVEHTGTDGELLATERRLDDDRRMAVICRDGSEPVTAAGLWSTLATPLDLLERREIDSVYVITAVDAADDLKEYAVGIRHLKVLRLDELLAAALDFGEYLQDLLDTFATSPDGLPDYYIQPRTRVDEDLETVVRRWIRGTREPDEPDGPEPDQPIAVLGAYGMGKSSFSSHLAAVLAEAAKDDPHARIPILIRLGDLAGEQTLEGLLGKQFTATYHVPGYSFAAFQSLNQAGRFVVILDGFDEMKQLLSWNDFEYNLGQLYRLHDGDSRLIVLGRPTAFETDEEQEMALHAGGGRADAGWPNCFEVELSPFNNDEIRLFLGRYVRYRRPDLADPDAEVAALWDKVGSRHLRDVARRPVQLRMLAEILPEYAGEISELDLARIYDIFIGHLIDTIIQREDDKNSRAAFDSTERRAFLTSLAFWLWKEQKATFVASETVPLELVEPYAKGRDLLAVRRDLFAGSPLDRRIGERFGFPHRSFQEFLVAETIWSRLRTGTLTLAEADPLVSQEISSFMSLQRGRQETAAATRLVKALKPGTTLCWRLVTAVFMAEEVMLTIRERLDAHLSVRTGRANRRNQGKITSWELLLLTTWTRKHPQSDAGVTIQEVLKLAQAEDFTLTALFCVLRLGGTPRRVEEAFQKLVAMLVDGGTPQAVRSALVTGGQARPSGDYVYLSRLNGPWSFGRRTGEARVETGRNGRPSLVGGNELRVRWLAIAGIHLALRLDIGRGRTANARAILRSLRPVFGMWLPTAGFISDWLAPSGDLAADVQLNEDFEITPAVRDQILDVLEPVRTACAALGLDVAFMERGTDSPELLE</sequence>
<dbReference type="RefSeq" id="WP_091245127.1">
    <property type="nucleotide sequence ID" value="NZ_FMCU01000005.1"/>
</dbReference>
<dbReference type="InterPro" id="IPR027417">
    <property type="entry name" value="P-loop_NTPase"/>
</dbReference>
<accession>A0A1C4Y6C4</accession>
<dbReference type="AlphaFoldDB" id="A0A1C4Y6C4"/>
<dbReference type="Pfam" id="PF05729">
    <property type="entry name" value="NACHT"/>
    <property type="match status" value="1"/>
</dbReference>
<proteinExistence type="predicted"/>
<reference evidence="3" key="1">
    <citation type="submission" date="2016-06" db="EMBL/GenBank/DDBJ databases">
        <authorList>
            <person name="Varghese N."/>
            <person name="Submissions Spin"/>
        </authorList>
    </citation>
    <scope>NUCLEOTIDE SEQUENCE [LARGE SCALE GENOMIC DNA]</scope>
    <source>
        <strain evidence="3">DSM 44100</strain>
    </source>
</reference>
<dbReference type="Proteomes" id="UP000198797">
    <property type="component" value="Unassembled WGS sequence"/>
</dbReference>
<feature type="domain" description="NACHT" evidence="1">
    <location>
        <begin position="171"/>
        <end position="267"/>
    </location>
</feature>
<dbReference type="SUPFAM" id="SSF52540">
    <property type="entry name" value="P-loop containing nucleoside triphosphate hydrolases"/>
    <property type="match status" value="1"/>
</dbReference>
<dbReference type="EMBL" id="FMCU01000005">
    <property type="protein sequence ID" value="SCF16176.1"/>
    <property type="molecule type" value="Genomic_DNA"/>
</dbReference>
<gene>
    <name evidence="2" type="ORF">GA0070216_105401</name>
</gene>
<evidence type="ECO:0000313" key="2">
    <source>
        <dbReference type="EMBL" id="SCF16176.1"/>
    </source>
</evidence>
<organism evidence="2 3">
    <name type="scientific">Micromonospora matsumotoense</name>
    <dbReference type="NCBI Taxonomy" id="121616"/>
    <lineage>
        <taxon>Bacteria</taxon>
        <taxon>Bacillati</taxon>
        <taxon>Actinomycetota</taxon>
        <taxon>Actinomycetes</taxon>
        <taxon>Micromonosporales</taxon>
        <taxon>Micromonosporaceae</taxon>
        <taxon>Micromonospora</taxon>
    </lineage>
</organism>
<evidence type="ECO:0000313" key="3">
    <source>
        <dbReference type="Proteomes" id="UP000198797"/>
    </source>
</evidence>
<name>A0A1C4Y6C4_9ACTN</name>
<protein>
    <submittedName>
        <fullName evidence="2">NACHT domain</fullName>
    </submittedName>
</protein>
<dbReference type="OrthoDB" id="135105at2"/>
<dbReference type="Gene3D" id="3.40.50.300">
    <property type="entry name" value="P-loop containing nucleotide triphosphate hydrolases"/>
    <property type="match status" value="1"/>
</dbReference>
<evidence type="ECO:0000259" key="1">
    <source>
        <dbReference type="Pfam" id="PF05729"/>
    </source>
</evidence>
<dbReference type="STRING" id="121616.GA0070216_105401"/>
<dbReference type="InterPro" id="IPR007111">
    <property type="entry name" value="NACHT_NTPase"/>
</dbReference>